<dbReference type="PANTHER" id="PTHR23200">
    <property type="entry name" value="METALLO-BETA-LACTAMASE DOMAIN-CONTAINING PROTEIN 1"/>
    <property type="match status" value="1"/>
</dbReference>
<organism evidence="1 2">
    <name type="scientific">Acrobeloides nanus</name>
    <dbReference type="NCBI Taxonomy" id="290746"/>
    <lineage>
        <taxon>Eukaryota</taxon>
        <taxon>Metazoa</taxon>
        <taxon>Ecdysozoa</taxon>
        <taxon>Nematoda</taxon>
        <taxon>Chromadorea</taxon>
        <taxon>Rhabditida</taxon>
        <taxon>Tylenchina</taxon>
        <taxon>Cephalobomorpha</taxon>
        <taxon>Cephaloboidea</taxon>
        <taxon>Cephalobidae</taxon>
        <taxon>Acrobeloides</taxon>
    </lineage>
</organism>
<evidence type="ECO:0000313" key="1">
    <source>
        <dbReference type="Proteomes" id="UP000887540"/>
    </source>
</evidence>
<dbReference type="InterPro" id="IPR036866">
    <property type="entry name" value="RibonucZ/Hydroxyglut_hydro"/>
</dbReference>
<proteinExistence type="predicted"/>
<accession>A0A914DQX6</accession>
<dbReference type="WBParaSite" id="ACRNAN_scaffold3284.g16523.t1">
    <property type="protein sequence ID" value="ACRNAN_scaffold3284.g16523.t1"/>
    <property type="gene ID" value="ACRNAN_scaffold3284.g16523"/>
</dbReference>
<reference evidence="2" key="1">
    <citation type="submission" date="2022-11" db="UniProtKB">
        <authorList>
            <consortium name="WormBaseParasite"/>
        </authorList>
    </citation>
    <scope>IDENTIFICATION</scope>
</reference>
<dbReference type="Proteomes" id="UP000887540">
    <property type="component" value="Unplaced"/>
</dbReference>
<keyword evidence="1" id="KW-1185">Reference proteome</keyword>
<dbReference type="PANTHER" id="PTHR23200:SF51">
    <property type="entry name" value="METALLO-BETA-LACTAMASE DOMAIN-CONTAINING PROTEIN"/>
    <property type="match status" value="1"/>
</dbReference>
<protein>
    <submittedName>
        <fullName evidence="2">Uncharacterized protein</fullName>
    </submittedName>
</protein>
<name>A0A914DQX6_9BILA</name>
<dbReference type="InterPro" id="IPR039344">
    <property type="entry name" value="MBLAC1"/>
</dbReference>
<dbReference type="SUPFAM" id="SSF56281">
    <property type="entry name" value="Metallo-hydrolase/oxidoreductase"/>
    <property type="match status" value="1"/>
</dbReference>
<evidence type="ECO:0000313" key="2">
    <source>
        <dbReference type="WBParaSite" id="ACRNAN_scaffold3284.g16523.t1"/>
    </source>
</evidence>
<sequence>MLVLKFRKKQFSSPFYKLFVVNGILGLSAKGLFGHLFNFTVITSGHPQFIGNINLFESQHFVVGLLGVHRSIVTSNKLEKATDLCSSNTQLVHTPGPMPDSVSVLAKNVPGMGTVAITGALFIQDDNLKRVDFPFVWNQDLLFDSRKRIICMSDWLIPGHSVPIPVTRQLKMNAGCSRHL</sequence>
<dbReference type="Gene3D" id="3.60.15.10">
    <property type="entry name" value="Ribonuclease Z/Hydroxyacylglutathione hydrolase-like"/>
    <property type="match status" value="1"/>
</dbReference>
<dbReference type="AlphaFoldDB" id="A0A914DQX6"/>